<keyword evidence="7" id="KW-0406">Ion transport</keyword>
<accession>A0A432VSJ6</accession>
<dbReference type="InterPro" id="IPR003915">
    <property type="entry name" value="PKD_2"/>
</dbReference>
<dbReference type="GO" id="GO:0098703">
    <property type="term" value="P:calcium ion import across plasma membrane"/>
    <property type="evidence" value="ECO:0007669"/>
    <property type="project" value="TreeGrafter"/>
</dbReference>
<comment type="subcellular location">
    <subcellularLocation>
        <location evidence="1">Membrane</location>
        <topology evidence="1">Multi-pass membrane protein</topology>
    </subcellularLocation>
</comment>
<evidence type="ECO:0000256" key="8">
    <source>
        <dbReference type="ARBA" id="ARBA00023136"/>
    </source>
</evidence>
<evidence type="ECO:0000313" key="13">
    <source>
        <dbReference type="EMBL" id="RUO19212.1"/>
    </source>
</evidence>
<dbReference type="PANTHER" id="PTHR45628:SF7">
    <property type="entry name" value="VOLTAGE-DEPENDENT CALCIUM CHANNEL TYPE A SUBUNIT ALPHA-1"/>
    <property type="match status" value="1"/>
</dbReference>
<dbReference type="Gene3D" id="1.10.287.70">
    <property type="match status" value="1"/>
</dbReference>
<feature type="transmembrane region" description="Helical" evidence="11">
    <location>
        <begin position="174"/>
        <end position="193"/>
    </location>
</feature>
<keyword evidence="8 11" id="KW-0472">Membrane</keyword>
<evidence type="ECO:0000256" key="9">
    <source>
        <dbReference type="ARBA" id="ARBA00023180"/>
    </source>
</evidence>
<keyword evidence="4" id="KW-0106">Calcium</keyword>
<dbReference type="Pfam" id="PF00520">
    <property type="entry name" value="Ion_trans"/>
    <property type="match status" value="1"/>
</dbReference>
<dbReference type="GO" id="GO:0005891">
    <property type="term" value="C:voltage-gated calcium channel complex"/>
    <property type="evidence" value="ECO:0007669"/>
    <property type="project" value="TreeGrafter"/>
</dbReference>
<evidence type="ECO:0000313" key="14">
    <source>
        <dbReference type="Proteomes" id="UP000288212"/>
    </source>
</evidence>
<dbReference type="Gene3D" id="1.20.120.350">
    <property type="entry name" value="Voltage-gated potassium channels. Chain C"/>
    <property type="match status" value="1"/>
</dbReference>
<dbReference type="RefSeq" id="WP_126793397.1">
    <property type="nucleotide sequence ID" value="NZ_PIPI01000006.1"/>
</dbReference>
<feature type="transmembrane region" description="Helical" evidence="11">
    <location>
        <begin position="205"/>
        <end position="228"/>
    </location>
</feature>
<evidence type="ECO:0000256" key="7">
    <source>
        <dbReference type="ARBA" id="ARBA00023065"/>
    </source>
</evidence>
<keyword evidence="2" id="KW-0813">Transport</keyword>
<keyword evidence="9" id="KW-0325">Glycoprotein</keyword>
<gene>
    <name evidence="13" type="ORF">CWE06_09260</name>
</gene>
<evidence type="ECO:0000256" key="6">
    <source>
        <dbReference type="ARBA" id="ARBA00022989"/>
    </source>
</evidence>
<sequence length="292" mass="34242">MERADYQTWQVRFENLRSNKVFELIVVAIIIFSALVVGAKTYEETTRFTQIMDVLDWAVTVFFVVEIAIRMLAEKRYRDFFKSGWNIFDFVIVVASLIPVDGGQSVLLARLLRVFRVLRLVSIVPELRVLMNAFLKALPRMGYVALFMFIIFYIYGAVGSFIFRDINPFYWENITIAMLTLFRIATFESWTSIMYETMEVYPMSWLYYVSFIFLSAFIFLNMMIGIVLETMQKESAAQEVEDGKGEAADIHWMREQMAMMQQQIQDMHRQIVPAKRTPEGSVERLSTEQKDR</sequence>
<feature type="transmembrane region" description="Helical" evidence="11">
    <location>
        <begin position="21"/>
        <end position="42"/>
    </location>
</feature>
<name>A0A432VSJ6_9GAMM</name>
<dbReference type="Proteomes" id="UP000288212">
    <property type="component" value="Unassembled WGS sequence"/>
</dbReference>
<feature type="transmembrane region" description="Helical" evidence="11">
    <location>
        <begin position="141"/>
        <end position="162"/>
    </location>
</feature>
<keyword evidence="3 11" id="KW-0812">Transmembrane</keyword>
<feature type="transmembrane region" description="Helical" evidence="11">
    <location>
        <begin position="54"/>
        <end position="73"/>
    </location>
</feature>
<dbReference type="InterPro" id="IPR005821">
    <property type="entry name" value="Ion_trans_dom"/>
</dbReference>
<dbReference type="GO" id="GO:0008331">
    <property type="term" value="F:high voltage-gated calcium channel activity"/>
    <property type="evidence" value="ECO:0007669"/>
    <property type="project" value="TreeGrafter"/>
</dbReference>
<dbReference type="InterPro" id="IPR050599">
    <property type="entry name" value="VDCC_alpha-1_subunit"/>
</dbReference>
<dbReference type="EMBL" id="PIPI01000006">
    <property type="protein sequence ID" value="RUO19212.1"/>
    <property type="molecule type" value="Genomic_DNA"/>
</dbReference>
<keyword evidence="5" id="KW-0851">Voltage-gated channel</keyword>
<dbReference type="SUPFAM" id="SSF81324">
    <property type="entry name" value="Voltage-gated potassium channels"/>
    <property type="match status" value="1"/>
</dbReference>
<reference evidence="13 14" key="1">
    <citation type="journal article" date="2011" name="Front. Microbiol.">
        <title>Genomic signatures of strain selection and enhancement in Bacillus atrophaeus var. globigii, a historical biowarfare simulant.</title>
        <authorList>
            <person name="Gibbons H.S."/>
            <person name="Broomall S.M."/>
            <person name="McNew L.A."/>
            <person name="Daligault H."/>
            <person name="Chapman C."/>
            <person name="Bruce D."/>
            <person name="Karavis M."/>
            <person name="Krepps M."/>
            <person name="McGregor P.A."/>
            <person name="Hong C."/>
            <person name="Park K.H."/>
            <person name="Akmal A."/>
            <person name="Feldman A."/>
            <person name="Lin J.S."/>
            <person name="Chang W.E."/>
            <person name="Higgs B.W."/>
            <person name="Demirev P."/>
            <person name="Lindquist J."/>
            <person name="Liem A."/>
            <person name="Fochler E."/>
            <person name="Read T.D."/>
            <person name="Tapia R."/>
            <person name="Johnson S."/>
            <person name="Bishop-Lilly K.A."/>
            <person name="Detter C."/>
            <person name="Han C."/>
            <person name="Sozhamannan S."/>
            <person name="Rosenzweig C.N."/>
            <person name="Skowronski E.W."/>
        </authorList>
    </citation>
    <scope>NUCLEOTIDE SEQUENCE [LARGE SCALE GENOMIC DNA]</scope>
    <source>
        <strain evidence="13 14">AK5</strain>
    </source>
</reference>
<keyword evidence="6 11" id="KW-1133">Transmembrane helix</keyword>
<dbReference type="PRINTS" id="PR01433">
    <property type="entry name" value="POLYCYSTIN2"/>
</dbReference>
<dbReference type="AlphaFoldDB" id="A0A432VSJ6"/>
<protein>
    <submittedName>
        <fullName evidence="13">Cation transporter</fullName>
    </submittedName>
</protein>
<comment type="caution">
    <text evidence="13">The sequence shown here is derived from an EMBL/GenBank/DDBJ whole genome shotgun (WGS) entry which is preliminary data.</text>
</comment>
<feature type="domain" description="Ion transport" evidence="12">
    <location>
        <begin position="19"/>
        <end position="238"/>
    </location>
</feature>
<evidence type="ECO:0000256" key="1">
    <source>
        <dbReference type="ARBA" id="ARBA00004141"/>
    </source>
</evidence>
<evidence type="ECO:0000256" key="11">
    <source>
        <dbReference type="SAM" id="Phobius"/>
    </source>
</evidence>
<dbReference type="OrthoDB" id="5297065at2"/>
<dbReference type="InterPro" id="IPR027359">
    <property type="entry name" value="Volt_channel_dom_sf"/>
</dbReference>
<dbReference type="GO" id="GO:0005509">
    <property type="term" value="F:calcium ion binding"/>
    <property type="evidence" value="ECO:0007669"/>
    <property type="project" value="InterPro"/>
</dbReference>
<proteinExistence type="predicted"/>
<evidence type="ECO:0000256" key="5">
    <source>
        <dbReference type="ARBA" id="ARBA00022882"/>
    </source>
</evidence>
<evidence type="ECO:0000256" key="4">
    <source>
        <dbReference type="ARBA" id="ARBA00022837"/>
    </source>
</evidence>
<dbReference type="PANTHER" id="PTHR45628">
    <property type="entry name" value="VOLTAGE-DEPENDENT CALCIUM CHANNEL TYPE A SUBUNIT ALPHA-1"/>
    <property type="match status" value="1"/>
</dbReference>
<keyword evidence="14" id="KW-1185">Reference proteome</keyword>
<evidence type="ECO:0000256" key="3">
    <source>
        <dbReference type="ARBA" id="ARBA00022692"/>
    </source>
</evidence>
<evidence type="ECO:0000256" key="10">
    <source>
        <dbReference type="ARBA" id="ARBA00023303"/>
    </source>
</evidence>
<keyword evidence="10" id="KW-0407">Ion channel</keyword>
<organism evidence="13 14">
    <name type="scientific">Aliidiomarina haloalkalitolerans</name>
    <dbReference type="NCBI Taxonomy" id="859059"/>
    <lineage>
        <taxon>Bacteria</taxon>
        <taxon>Pseudomonadati</taxon>
        <taxon>Pseudomonadota</taxon>
        <taxon>Gammaproteobacteria</taxon>
        <taxon>Alteromonadales</taxon>
        <taxon>Idiomarinaceae</taxon>
        <taxon>Aliidiomarina</taxon>
    </lineage>
</organism>
<evidence type="ECO:0000259" key="12">
    <source>
        <dbReference type="Pfam" id="PF00520"/>
    </source>
</evidence>
<evidence type="ECO:0000256" key="2">
    <source>
        <dbReference type="ARBA" id="ARBA00022448"/>
    </source>
</evidence>